<dbReference type="PROSITE" id="PS51257">
    <property type="entry name" value="PROKAR_LIPOPROTEIN"/>
    <property type="match status" value="1"/>
</dbReference>
<accession>A0A1I5RLA9</accession>
<keyword evidence="3" id="KW-1185">Reference proteome</keyword>
<gene>
    <name evidence="2" type="ORF">SAMN05216277_10527</name>
</gene>
<evidence type="ECO:0000313" key="3">
    <source>
        <dbReference type="Proteomes" id="UP000183769"/>
    </source>
</evidence>
<dbReference type="Pfam" id="PF25934">
    <property type="entry name" value="DUF7979"/>
    <property type="match status" value="2"/>
</dbReference>
<dbReference type="OrthoDB" id="252054at2157"/>
<dbReference type="RefSeq" id="WP_074877521.1">
    <property type="nucleotide sequence ID" value="NZ_FOXI01000005.1"/>
</dbReference>
<feature type="domain" description="DUF7979" evidence="1">
    <location>
        <begin position="84"/>
        <end position="153"/>
    </location>
</feature>
<reference evidence="3" key="1">
    <citation type="submission" date="2016-10" db="EMBL/GenBank/DDBJ databases">
        <authorList>
            <person name="Varghese N."/>
            <person name="Submissions S."/>
        </authorList>
    </citation>
    <scope>NUCLEOTIDE SEQUENCE [LARGE SCALE GENOMIC DNA]</scope>
    <source>
        <strain evidence="3">CGMCC 1.10329</strain>
    </source>
</reference>
<dbReference type="Proteomes" id="UP000183769">
    <property type="component" value="Unassembled WGS sequence"/>
</dbReference>
<protein>
    <recommendedName>
        <fullName evidence="1">DUF7979 domain-containing protein</fullName>
    </recommendedName>
</protein>
<feature type="domain" description="DUF7979" evidence="1">
    <location>
        <begin position="26"/>
        <end position="76"/>
    </location>
</feature>
<sequence>MRKPVPAVAVVLLLLLAGCSAPGVIEGDTVAYDDLDESQQDAFRDAIGSNTTLTGVDAAPFRNHDYVRYEGKQYRVGVSRSWSASYTIEASPDDPSEDATVRAVEELPPDIRDEVRTAVTEGSYYAPVGKWDALPEPLNEVDYVRYGNETYELSYVVGDAVSRTLTAERVE</sequence>
<dbReference type="InterPro" id="IPR058285">
    <property type="entry name" value="DUF7979"/>
</dbReference>
<dbReference type="AlphaFoldDB" id="A0A1I5RLA9"/>
<organism evidence="2 3">
    <name type="scientific">Halolamina pelagica</name>
    <dbReference type="NCBI Taxonomy" id="699431"/>
    <lineage>
        <taxon>Archaea</taxon>
        <taxon>Methanobacteriati</taxon>
        <taxon>Methanobacteriota</taxon>
        <taxon>Stenosarchaea group</taxon>
        <taxon>Halobacteria</taxon>
        <taxon>Halobacteriales</taxon>
        <taxon>Haloferacaceae</taxon>
    </lineage>
</organism>
<evidence type="ECO:0000259" key="1">
    <source>
        <dbReference type="Pfam" id="PF25934"/>
    </source>
</evidence>
<dbReference type="EMBL" id="FOXI01000005">
    <property type="protein sequence ID" value="SFP59127.1"/>
    <property type="molecule type" value="Genomic_DNA"/>
</dbReference>
<evidence type="ECO:0000313" key="2">
    <source>
        <dbReference type="EMBL" id="SFP59127.1"/>
    </source>
</evidence>
<name>A0A1I5RLA9_9EURY</name>
<proteinExistence type="predicted"/>